<dbReference type="SUPFAM" id="SSF53448">
    <property type="entry name" value="Nucleotide-diphospho-sugar transferases"/>
    <property type="match status" value="1"/>
</dbReference>
<feature type="site" description="Positions MEP for the nucleophilic attack" evidence="7">
    <location>
        <position position="175"/>
    </location>
</feature>
<feature type="site" description="Positions MEP for the nucleophilic attack" evidence="7">
    <location>
        <position position="231"/>
    </location>
</feature>
<dbReference type="Gene3D" id="3.90.550.10">
    <property type="entry name" value="Spore Coat Polysaccharide Biosynthesis Protein SpsA, Chain A"/>
    <property type="match status" value="1"/>
</dbReference>
<dbReference type="InterPro" id="IPR050088">
    <property type="entry name" value="IspD/TarI_cytidylyltransf_bact"/>
</dbReference>
<comment type="pathway">
    <text evidence="2 7">Isoprenoid biosynthesis; isopentenyl diphosphate biosynthesis via DXP pathway; isopentenyl diphosphate from 1-deoxy-D-xylulose 5-phosphate: step 2/6.</text>
</comment>
<dbReference type="PANTHER" id="PTHR32125:SF4">
    <property type="entry name" value="2-C-METHYL-D-ERYTHRITOL 4-PHOSPHATE CYTIDYLYLTRANSFERASE, CHLOROPLASTIC"/>
    <property type="match status" value="1"/>
</dbReference>
<dbReference type="RefSeq" id="WP_053962234.1">
    <property type="nucleotide sequence ID" value="NZ_CAJPTR010000058.1"/>
</dbReference>
<dbReference type="STRING" id="1528099.AL705_05990"/>
<evidence type="ECO:0000313" key="9">
    <source>
        <dbReference type="EMBL" id="VHO01142.1"/>
    </source>
</evidence>
<reference evidence="8" key="2">
    <citation type="journal article" date="2016" name="Int. J. Syst. Evol. Microbiol.">
        <title>Lawsonella clevelandensis gen. nov., sp. nov., a new member of the suborder Corynebacterineae isolated from human abscesses.</title>
        <authorList>
            <person name="Bell M.E."/>
            <person name="Bernard K.A."/>
            <person name="Harrington S.M."/>
            <person name="Patel N.B."/>
            <person name="Tucker T.A."/>
            <person name="Metcalfe M.G."/>
            <person name="McQuiston J.R."/>
        </authorList>
    </citation>
    <scope>NUCLEOTIDE SEQUENCE</scope>
    <source>
        <strain evidence="8">X1698</strain>
    </source>
</reference>
<dbReference type="UniPathway" id="UPA00056">
    <property type="reaction ID" value="UER00093"/>
</dbReference>
<dbReference type="InterPro" id="IPR018294">
    <property type="entry name" value="ISPD_synthase_CS"/>
</dbReference>
<dbReference type="InterPro" id="IPR029044">
    <property type="entry name" value="Nucleotide-diphossugar_trans"/>
</dbReference>
<reference evidence="9 11" key="3">
    <citation type="submission" date="2019-04" db="EMBL/GenBank/DDBJ databases">
        <authorList>
            <person name="Seth-Smith MB H."/>
            <person name="Seth-Smith H."/>
        </authorList>
    </citation>
    <scope>NUCLEOTIDE SEQUENCE [LARGE SCALE GENOMIC DNA]</scope>
    <source>
        <strain evidence="9">USB-603019</strain>
    </source>
</reference>
<evidence type="ECO:0000313" key="8">
    <source>
        <dbReference type="EMBL" id="ALE19201.1"/>
    </source>
</evidence>
<evidence type="ECO:0000256" key="7">
    <source>
        <dbReference type="HAMAP-Rule" id="MF_00108"/>
    </source>
</evidence>
<dbReference type="Proteomes" id="UP000068137">
    <property type="component" value="Chromosome"/>
</dbReference>
<keyword evidence="4 7" id="KW-0808">Transferase</keyword>
<dbReference type="FunFam" id="3.90.550.10:FF:000003">
    <property type="entry name" value="2-C-methyl-D-erythritol 4-phosphate cytidylyltransferase"/>
    <property type="match status" value="1"/>
</dbReference>
<dbReference type="HAMAP" id="MF_00108">
    <property type="entry name" value="IspD"/>
    <property type="match status" value="1"/>
</dbReference>
<dbReference type="Pfam" id="PF01128">
    <property type="entry name" value="IspD"/>
    <property type="match status" value="1"/>
</dbReference>
<keyword evidence="6 7" id="KW-0414">Isoprene biosynthesis</keyword>
<dbReference type="Proteomes" id="UP000324288">
    <property type="component" value="Chromosome"/>
</dbReference>
<keyword evidence="11" id="KW-1185">Reference proteome</keyword>
<dbReference type="GO" id="GO:0050518">
    <property type="term" value="F:2-C-methyl-D-erythritol 4-phosphate cytidylyltransferase activity"/>
    <property type="evidence" value="ECO:0007669"/>
    <property type="project" value="UniProtKB-UniRule"/>
</dbReference>
<dbReference type="KEGG" id="cbq:AL705_05990"/>
<evidence type="ECO:0000256" key="5">
    <source>
        <dbReference type="ARBA" id="ARBA00022695"/>
    </source>
</evidence>
<protein>
    <recommendedName>
        <fullName evidence="7">2-C-methyl-D-erythritol 4-phosphate cytidylyltransferase</fullName>
        <ecNumber evidence="7">2.7.7.60</ecNumber>
    </recommendedName>
    <alternativeName>
        <fullName evidence="7">4-diphosphocytidyl-2C-methyl-D-erythritol synthase</fullName>
    </alternativeName>
    <alternativeName>
        <fullName evidence="7">MEP cytidylyltransferase</fullName>
        <shortName evidence="7">MCT</shortName>
    </alternativeName>
</protein>
<dbReference type="PANTHER" id="PTHR32125">
    <property type="entry name" value="2-C-METHYL-D-ERYTHRITOL 4-PHOSPHATE CYTIDYLYLTRANSFERASE, CHLOROPLASTIC"/>
    <property type="match status" value="1"/>
</dbReference>
<dbReference type="InterPro" id="IPR001228">
    <property type="entry name" value="IspD"/>
</dbReference>
<dbReference type="EC" id="2.7.7.60" evidence="7"/>
<dbReference type="InterPro" id="IPR034683">
    <property type="entry name" value="IspD/TarI"/>
</dbReference>
<dbReference type="GO" id="GO:0019288">
    <property type="term" value="P:isopentenyl diphosphate biosynthetic process, methylerythritol 4-phosphate pathway"/>
    <property type="evidence" value="ECO:0007669"/>
    <property type="project" value="UniProtKB-UniRule"/>
</dbReference>
<evidence type="ECO:0000313" key="11">
    <source>
        <dbReference type="Proteomes" id="UP000324288"/>
    </source>
</evidence>
<evidence type="ECO:0000313" key="10">
    <source>
        <dbReference type="Proteomes" id="UP000068137"/>
    </source>
</evidence>
<name>A0A0M4M8P7_9ACTN</name>
<keyword evidence="5 7" id="KW-0548">Nucleotidyltransferase</keyword>
<comment type="function">
    <text evidence="7">Catalyzes the formation of 4-diphosphocytidyl-2-C-methyl-D-erythritol from CTP and 2-C-methyl-D-erythritol 4-phosphate (MEP).</text>
</comment>
<dbReference type="EMBL" id="LR584267">
    <property type="protein sequence ID" value="VHO01142.1"/>
    <property type="molecule type" value="Genomic_DNA"/>
</dbReference>
<proteinExistence type="inferred from homology"/>
<feature type="site" description="Transition state stabilizer" evidence="7">
    <location>
        <position position="32"/>
    </location>
</feature>
<evidence type="ECO:0000256" key="6">
    <source>
        <dbReference type="ARBA" id="ARBA00023229"/>
    </source>
</evidence>
<accession>A0A0M4M8P7</accession>
<dbReference type="OrthoDB" id="9802561at2"/>
<dbReference type="PROSITE" id="PS01295">
    <property type="entry name" value="ISPD"/>
    <property type="match status" value="1"/>
</dbReference>
<dbReference type="NCBIfam" id="TIGR00453">
    <property type="entry name" value="ispD"/>
    <property type="match status" value="1"/>
</dbReference>
<evidence type="ECO:0000256" key="4">
    <source>
        <dbReference type="ARBA" id="ARBA00022679"/>
    </source>
</evidence>
<evidence type="ECO:0000256" key="2">
    <source>
        <dbReference type="ARBA" id="ARBA00004787"/>
    </source>
</evidence>
<dbReference type="AlphaFoldDB" id="A0A0M4M8P7"/>
<evidence type="ECO:0000256" key="3">
    <source>
        <dbReference type="ARBA" id="ARBA00009789"/>
    </source>
</evidence>
<comment type="catalytic activity">
    <reaction evidence="1 7">
        <text>2-C-methyl-D-erythritol 4-phosphate + CTP + H(+) = 4-CDP-2-C-methyl-D-erythritol + diphosphate</text>
        <dbReference type="Rhea" id="RHEA:13429"/>
        <dbReference type="ChEBI" id="CHEBI:15378"/>
        <dbReference type="ChEBI" id="CHEBI:33019"/>
        <dbReference type="ChEBI" id="CHEBI:37563"/>
        <dbReference type="ChEBI" id="CHEBI:57823"/>
        <dbReference type="ChEBI" id="CHEBI:58262"/>
        <dbReference type="EC" id="2.7.7.60"/>
    </reaction>
</comment>
<dbReference type="EMBL" id="CP012390">
    <property type="protein sequence ID" value="ALE19201.1"/>
    <property type="molecule type" value="Genomic_DNA"/>
</dbReference>
<reference evidence="8 10" key="1">
    <citation type="journal article" date="2015" name="Genome Announc.">
        <title>Complete Genome Sequences for Two Strains of a Novel Fastidious, Partially Acid-Fast, Gram-Positive Corynebacterineae Bacterium, Derived from Human Clinical Samples.</title>
        <authorList>
            <person name="Nicholson A.C."/>
            <person name="Bell M."/>
            <person name="Humrighouse B.W."/>
            <person name="McQuiston J.R."/>
        </authorList>
    </citation>
    <scope>NUCLEOTIDE SEQUENCE [LARGE SCALE GENOMIC DNA]</scope>
    <source>
        <strain evidence="8 10">X1698</strain>
    </source>
</reference>
<dbReference type="CDD" id="cd02516">
    <property type="entry name" value="CDP-ME_synthetase"/>
    <property type="match status" value="1"/>
</dbReference>
<sequence>MVESASSRKDGKVVAIVAAAGAGHRLGADRPKAFVRVGDYTLLQHTLRRIDASTAVDEIIIMASFEMCATAQEQARELSLSTPMRVFPGGVLRSDSIYEGLKYLMRDDADETVGIVLIHDAARCFAPTELFTEVTEKVRALMAEDIAAGVIPVLPMVDTVKMVDSADNVLGTPDRTRLRRVQTPQGFDAKLLWTVHQAAKDEELTTTDDATLLEKYQLGVATVPGSEEAFKITTPTDLRLAQLLADEECEG</sequence>
<dbReference type="GeneID" id="84895090"/>
<organism evidence="8 10">
    <name type="scientific">Lawsonella clevelandensis</name>
    <dbReference type="NCBI Taxonomy" id="1528099"/>
    <lineage>
        <taxon>Bacteria</taxon>
        <taxon>Bacillati</taxon>
        <taxon>Actinomycetota</taxon>
        <taxon>Actinomycetes</taxon>
        <taxon>Mycobacteriales</taxon>
        <taxon>Lawsonellaceae</taxon>
        <taxon>Lawsonella</taxon>
    </lineage>
</organism>
<evidence type="ECO:0000256" key="1">
    <source>
        <dbReference type="ARBA" id="ARBA00001282"/>
    </source>
</evidence>
<comment type="similarity">
    <text evidence="3 7">Belongs to the IspD/TarI cytidylyltransferase family. IspD subfamily.</text>
</comment>
<feature type="site" description="Transition state stabilizer" evidence="7">
    <location>
        <position position="25"/>
    </location>
</feature>
<gene>
    <name evidence="7 9" type="primary">ispD</name>
    <name evidence="8" type="ORF">AL705_05990</name>
    <name evidence="9" type="ORF">LC603019_01183</name>
</gene>